<dbReference type="AlphaFoldDB" id="A0A6J6BT43"/>
<evidence type="ECO:0000313" key="2">
    <source>
        <dbReference type="EMBL" id="CAB4542311.1"/>
    </source>
</evidence>
<sequence>MDWRNQFFDSLSSKTTESFELDQRLEVLLTDYLVSVRAGRYLAKTHHMGANLAMNSSADDADDIDWSGVTHPGSIIWSALLHQLFAFPESAVRFKSGAYAAYRTSASIAGFFGGSHRAKWHITTTAGTFAAATACNALRQATPEQSLSSLLHVAANMGGIAVADRRTGAAIFNRGAAVTLGIIASEAALSGIPHATNVWDGDRGLVELFSLSNDPELATIRDGISTAGLRLFPCNGFVQSAYMAIADCREKLDGELLSMRVGLTQAMLPFLDGSVGGDYWSAHQTAAKAWNQADITNNLPLIEIVGGDIPLGGAEVEVKTTAGEIKTVIDRAPGSNLFAENEKQWRIEKHQRLIGQAESAQAEKFAQELLAGQCNLAALKSFIS</sequence>
<protein>
    <submittedName>
        <fullName evidence="2">Unannotated protein</fullName>
    </submittedName>
</protein>
<evidence type="ECO:0000313" key="3">
    <source>
        <dbReference type="EMBL" id="CAB4620847.1"/>
    </source>
</evidence>
<dbReference type="InterPro" id="IPR036148">
    <property type="entry name" value="MmgE/PrpD_sf"/>
</dbReference>
<reference evidence="2" key="1">
    <citation type="submission" date="2020-05" db="EMBL/GenBank/DDBJ databases">
        <authorList>
            <person name="Chiriac C."/>
            <person name="Salcher M."/>
            <person name="Ghai R."/>
            <person name="Kavagutti S V."/>
        </authorList>
    </citation>
    <scope>NUCLEOTIDE SEQUENCE</scope>
</reference>
<proteinExistence type="predicted"/>
<feature type="domain" description="MmgE/PrpD N-terminal" evidence="1">
    <location>
        <begin position="53"/>
        <end position="217"/>
    </location>
</feature>
<dbReference type="GO" id="GO:0016829">
    <property type="term" value="F:lyase activity"/>
    <property type="evidence" value="ECO:0007669"/>
    <property type="project" value="InterPro"/>
</dbReference>
<dbReference type="EMBL" id="CAEZVG010000015">
    <property type="protein sequence ID" value="CAB4620847.1"/>
    <property type="molecule type" value="Genomic_DNA"/>
</dbReference>
<dbReference type="EMBL" id="CAEZSP010000019">
    <property type="protein sequence ID" value="CAB4542311.1"/>
    <property type="molecule type" value="Genomic_DNA"/>
</dbReference>
<gene>
    <name evidence="2" type="ORF">UFOPK1440_00540</name>
    <name evidence="3" type="ORF">UFOPK1946_00457</name>
</gene>
<dbReference type="Gene3D" id="1.10.4100.10">
    <property type="entry name" value="2-methylcitrate dehydratase PrpD"/>
    <property type="match status" value="1"/>
</dbReference>
<name>A0A6J6BT43_9ZZZZ</name>
<organism evidence="2">
    <name type="scientific">freshwater metagenome</name>
    <dbReference type="NCBI Taxonomy" id="449393"/>
    <lineage>
        <taxon>unclassified sequences</taxon>
        <taxon>metagenomes</taxon>
        <taxon>ecological metagenomes</taxon>
    </lineage>
</organism>
<dbReference type="InterPro" id="IPR045336">
    <property type="entry name" value="MmgE_PrpD_N"/>
</dbReference>
<dbReference type="InterPro" id="IPR042183">
    <property type="entry name" value="MmgE/PrpD_sf_1"/>
</dbReference>
<evidence type="ECO:0000259" key="1">
    <source>
        <dbReference type="Pfam" id="PF03972"/>
    </source>
</evidence>
<dbReference type="Pfam" id="PF03972">
    <property type="entry name" value="MmgE_PrpD_N"/>
    <property type="match status" value="1"/>
</dbReference>
<accession>A0A6J6BT43</accession>
<dbReference type="SUPFAM" id="SSF103378">
    <property type="entry name" value="2-methylcitrate dehydratase PrpD"/>
    <property type="match status" value="1"/>
</dbReference>